<proteinExistence type="predicted"/>
<protein>
    <recommendedName>
        <fullName evidence="1">Hemerythrin-like domain-containing protein</fullName>
    </recommendedName>
</protein>
<evidence type="ECO:0000259" key="1">
    <source>
        <dbReference type="Pfam" id="PF01814"/>
    </source>
</evidence>
<dbReference type="Pfam" id="PF01814">
    <property type="entry name" value="Hemerythrin"/>
    <property type="match status" value="1"/>
</dbReference>
<sequence>MCLAHNVLIRGLNAIYLQGPNVKDPKDVTDFAFFCNAWVKTVHHHHDAEEKVLFPELQKFTQDANVMKENLEQHQKFFEGMFEFDRYMRELDRNSFDWNATKAKLDAFAPDLMRHLNDEIPTILSLKKYDSEGIRKVWKKTEDEAKGDVRLPNMFDTILPMVLGCADKTFEDGKHKFPPFPFFMPYLVDYWFAGTHRGAWRFCPCDMYGNPKPLAFAS</sequence>
<gene>
    <name evidence="2" type="ORF">PDIGIT_LOCUS12899</name>
</gene>
<dbReference type="Proteomes" id="UP001152607">
    <property type="component" value="Unassembled WGS sequence"/>
</dbReference>
<evidence type="ECO:0000313" key="3">
    <source>
        <dbReference type="Proteomes" id="UP001152607"/>
    </source>
</evidence>
<accession>A0A9W4UP36</accession>
<dbReference type="CDD" id="cd12108">
    <property type="entry name" value="Hr-like"/>
    <property type="match status" value="1"/>
</dbReference>
<dbReference type="InterPro" id="IPR012312">
    <property type="entry name" value="Hemerythrin-like"/>
</dbReference>
<dbReference type="Gene3D" id="1.20.120.520">
    <property type="entry name" value="nmb1532 protein domain like"/>
    <property type="match status" value="1"/>
</dbReference>
<name>A0A9W4UP36_9PLEO</name>
<dbReference type="PANTHER" id="PTHR38048:SF2">
    <property type="entry name" value="HEMERYTHRIN-LIKE DOMAIN-CONTAINING PROTEIN"/>
    <property type="match status" value="1"/>
</dbReference>
<comment type="caution">
    <text evidence="2">The sequence shown here is derived from an EMBL/GenBank/DDBJ whole genome shotgun (WGS) entry which is preliminary data.</text>
</comment>
<organism evidence="2 3">
    <name type="scientific">Periconia digitata</name>
    <dbReference type="NCBI Taxonomy" id="1303443"/>
    <lineage>
        <taxon>Eukaryota</taxon>
        <taxon>Fungi</taxon>
        <taxon>Dikarya</taxon>
        <taxon>Ascomycota</taxon>
        <taxon>Pezizomycotina</taxon>
        <taxon>Dothideomycetes</taxon>
        <taxon>Pleosporomycetidae</taxon>
        <taxon>Pleosporales</taxon>
        <taxon>Massarineae</taxon>
        <taxon>Periconiaceae</taxon>
        <taxon>Periconia</taxon>
    </lineage>
</organism>
<feature type="domain" description="Hemerythrin-like" evidence="1">
    <location>
        <begin position="5"/>
        <end position="119"/>
    </location>
</feature>
<reference evidence="2" key="1">
    <citation type="submission" date="2023-01" db="EMBL/GenBank/DDBJ databases">
        <authorList>
            <person name="Van Ghelder C."/>
            <person name="Rancurel C."/>
        </authorList>
    </citation>
    <scope>NUCLEOTIDE SEQUENCE</scope>
    <source>
        <strain evidence="2">CNCM I-4278</strain>
    </source>
</reference>
<dbReference type="InterPro" id="IPR053206">
    <property type="entry name" value="Dimeric_xanthone_biosynth"/>
</dbReference>
<dbReference type="AlphaFoldDB" id="A0A9W4UP36"/>
<evidence type="ECO:0000313" key="2">
    <source>
        <dbReference type="EMBL" id="CAI6339736.1"/>
    </source>
</evidence>
<dbReference type="EMBL" id="CAOQHR010000009">
    <property type="protein sequence ID" value="CAI6339736.1"/>
    <property type="molecule type" value="Genomic_DNA"/>
</dbReference>
<dbReference type="PANTHER" id="PTHR38048">
    <property type="entry name" value="EXPRESSED PROTEIN"/>
    <property type="match status" value="1"/>
</dbReference>
<keyword evidence="3" id="KW-1185">Reference proteome</keyword>
<dbReference type="OrthoDB" id="58416at2759"/>